<evidence type="ECO:0000256" key="1">
    <source>
        <dbReference type="SAM" id="MobiDB-lite"/>
    </source>
</evidence>
<dbReference type="AlphaFoldDB" id="A0AAD9A8Y1"/>
<feature type="region of interest" description="Disordered" evidence="1">
    <location>
        <begin position="538"/>
        <end position="560"/>
    </location>
</feature>
<protein>
    <submittedName>
        <fullName evidence="2">Uncharacterized protein</fullName>
    </submittedName>
</protein>
<feature type="compositionally biased region" description="Acidic residues" evidence="1">
    <location>
        <begin position="539"/>
        <end position="560"/>
    </location>
</feature>
<evidence type="ECO:0000313" key="2">
    <source>
        <dbReference type="EMBL" id="KAK1842287.1"/>
    </source>
</evidence>
<dbReference type="EMBL" id="JAQOWY010000423">
    <property type="protein sequence ID" value="KAK1842287.1"/>
    <property type="molecule type" value="Genomic_DNA"/>
</dbReference>
<sequence>MSLRSGFLSLPREIRDIIYAFYVFAEDGYTCNYDRLAGSILSQHELNTNTPRRYVAGVLQRADLQPIDLNLSYTCRLVAREMRGVALETNAITFSTMTSNELRTIALRFNHFMVKRFDGDRDAAFRFAGFAMPEGERQGLKLKFPQFVPLLDRMKQEGNTHPETRLTTGWDGLAQWYRTGGGRFRSRMGPYGEAPSLYRTFLKDALTAIASSKFGRQQIERFWRETCPKSAHLIPALRVVECKIQHWAVPSAEDMRYLTLDQASNSRSRGTRLRDRTKYRFSAAAVAIHVLQSLPVSSRMHLRRVILNEDREAVADPQCHGLGLIPFCKENPLLRVERRVSLWRNAFQTDTAYRSPDARYKPKYRYTPWAMDSSQVTHNVSSWVIEALALEPAGMPSGSFSLLLDGQPVPWQCTQVFQLIVQRDAAWQAAWLLSLDLGILPSLSWFDRKGELRGSRVPDLPSEKWPQALRDIAEGSSIVRCNFDVGDSWDVENIVEDHRQWTVQQWMEGLGKREPSTWEPDAPLPNWREIIEENLVYVEPEDDVSSTDSDNETYSDEDDS</sequence>
<name>A0AAD9A8Y1_9PEZI</name>
<organism evidence="2 3">
    <name type="scientific">Colletotrichum chrysophilum</name>
    <dbReference type="NCBI Taxonomy" id="1836956"/>
    <lineage>
        <taxon>Eukaryota</taxon>
        <taxon>Fungi</taxon>
        <taxon>Dikarya</taxon>
        <taxon>Ascomycota</taxon>
        <taxon>Pezizomycotina</taxon>
        <taxon>Sordariomycetes</taxon>
        <taxon>Hypocreomycetidae</taxon>
        <taxon>Glomerellales</taxon>
        <taxon>Glomerellaceae</taxon>
        <taxon>Colletotrichum</taxon>
        <taxon>Colletotrichum gloeosporioides species complex</taxon>
    </lineage>
</organism>
<proteinExistence type="predicted"/>
<dbReference type="Proteomes" id="UP001243330">
    <property type="component" value="Unassembled WGS sequence"/>
</dbReference>
<reference evidence="2" key="1">
    <citation type="submission" date="2023-01" db="EMBL/GenBank/DDBJ databases">
        <title>Colletotrichum chrysophilum M932 genome sequence.</title>
        <authorList>
            <person name="Baroncelli R."/>
        </authorList>
    </citation>
    <scope>NUCLEOTIDE SEQUENCE</scope>
    <source>
        <strain evidence="2">M932</strain>
    </source>
</reference>
<comment type="caution">
    <text evidence="2">The sequence shown here is derived from an EMBL/GenBank/DDBJ whole genome shotgun (WGS) entry which is preliminary data.</text>
</comment>
<gene>
    <name evidence="2" type="ORF">CCHR01_15100</name>
</gene>
<evidence type="ECO:0000313" key="3">
    <source>
        <dbReference type="Proteomes" id="UP001243330"/>
    </source>
</evidence>
<keyword evidence="3" id="KW-1185">Reference proteome</keyword>
<accession>A0AAD9A8Y1</accession>